<dbReference type="Proteomes" id="UP000176700">
    <property type="component" value="Unassembled WGS sequence"/>
</dbReference>
<proteinExistence type="predicted"/>
<dbReference type="EMBL" id="MHNI01000021">
    <property type="protein sequence ID" value="OGZ42071.1"/>
    <property type="molecule type" value="Genomic_DNA"/>
</dbReference>
<gene>
    <name evidence="1" type="ORF">A2W41_01720</name>
</gene>
<accession>A0A1G2FWY1</accession>
<dbReference type="AlphaFoldDB" id="A0A1G2FWY1"/>
<protein>
    <submittedName>
        <fullName evidence="1">Uncharacterized protein</fullName>
    </submittedName>
</protein>
<evidence type="ECO:0000313" key="2">
    <source>
        <dbReference type="Proteomes" id="UP000176700"/>
    </source>
</evidence>
<organism evidence="1 2">
    <name type="scientific">Candidatus Ryanbacteria bacterium RIFCSPHIGHO2_01_45_13</name>
    <dbReference type="NCBI Taxonomy" id="1802112"/>
    <lineage>
        <taxon>Bacteria</taxon>
        <taxon>Candidatus Ryaniibacteriota</taxon>
    </lineage>
</organism>
<sequence>MFQTAGAHRIELLTSIPEVEPTSAATFITGIKNVRGFIGGKSMGGALRRLRKSRSIFRKSTVGADILTFARTHFTRAEHMVARN</sequence>
<comment type="caution">
    <text evidence="1">The sequence shown here is derived from an EMBL/GenBank/DDBJ whole genome shotgun (WGS) entry which is preliminary data.</text>
</comment>
<evidence type="ECO:0000313" key="1">
    <source>
        <dbReference type="EMBL" id="OGZ42071.1"/>
    </source>
</evidence>
<reference evidence="1 2" key="1">
    <citation type="journal article" date="2016" name="Nat. Commun.">
        <title>Thousands of microbial genomes shed light on interconnected biogeochemical processes in an aquifer system.</title>
        <authorList>
            <person name="Anantharaman K."/>
            <person name="Brown C.T."/>
            <person name="Hug L.A."/>
            <person name="Sharon I."/>
            <person name="Castelle C.J."/>
            <person name="Probst A.J."/>
            <person name="Thomas B.C."/>
            <person name="Singh A."/>
            <person name="Wilkins M.J."/>
            <person name="Karaoz U."/>
            <person name="Brodie E.L."/>
            <person name="Williams K.H."/>
            <person name="Hubbard S.S."/>
            <person name="Banfield J.F."/>
        </authorList>
    </citation>
    <scope>NUCLEOTIDE SEQUENCE [LARGE SCALE GENOMIC DNA]</scope>
</reference>
<name>A0A1G2FWY1_9BACT</name>